<sequence length="126" mass="14301">MENVPQSPIHVTCDYFLDAVLACVVRDQATIDCINEVRLVRLDNNEAPVGTVGRLVVFYTPHGEHWQFRPYRHQSWRRMPDLDTASNWAWRCMETGELTTTMIGSIPAHAPTASPQSDDVGDLPFF</sequence>
<reference evidence="1 2" key="1">
    <citation type="submission" date="2021-11" db="EMBL/GenBank/DDBJ databases">
        <authorList>
            <person name="Oh E.-T."/>
            <person name="Kim S.-B."/>
        </authorList>
    </citation>
    <scope>NUCLEOTIDE SEQUENCE [LARGE SCALE GENOMIC DNA]</scope>
    <source>
        <strain evidence="1 2">MMS20-SJTN17</strain>
    </source>
</reference>
<keyword evidence="2" id="KW-1185">Reference proteome</keyword>
<protein>
    <submittedName>
        <fullName evidence="1">Uncharacterized protein</fullName>
    </submittedName>
</protein>
<proteinExistence type="predicted"/>
<accession>A0ABS8KL06</accession>
<evidence type="ECO:0000313" key="1">
    <source>
        <dbReference type="EMBL" id="MCC8405128.1"/>
    </source>
</evidence>
<organism evidence="1 2">
    <name type="scientific">Paraburkholderia translucens</name>
    <dbReference type="NCBI Taxonomy" id="2886945"/>
    <lineage>
        <taxon>Bacteria</taxon>
        <taxon>Pseudomonadati</taxon>
        <taxon>Pseudomonadota</taxon>
        <taxon>Betaproteobacteria</taxon>
        <taxon>Burkholderiales</taxon>
        <taxon>Burkholderiaceae</taxon>
        <taxon>Paraburkholderia</taxon>
    </lineage>
</organism>
<gene>
    <name evidence="1" type="ORF">LJ655_25160</name>
</gene>
<name>A0ABS8KL06_9BURK</name>
<comment type="caution">
    <text evidence="1">The sequence shown here is derived from an EMBL/GenBank/DDBJ whole genome shotgun (WGS) entry which is preliminary data.</text>
</comment>
<dbReference type="RefSeq" id="WP_230563910.1">
    <property type="nucleotide sequence ID" value="NZ_JAJITC010000017.1"/>
</dbReference>
<evidence type="ECO:0000313" key="2">
    <source>
        <dbReference type="Proteomes" id="UP001430614"/>
    </source>
</evidence>
<dbReference type="EMBL" id="JAJITC010000017">
    <property type="protein sequence ID" value="MCC8405128.1"/>
    <property type="molecule type" value="Genomic_DNA"/>
</dbReference>
<dbReference type="Proteomes" id="UP001430614">
    <property type="component" value="Unassembled WGS sequence"/>
</dbReference>